<dbReference type="EC" id="3.1.1.-" evidence="3"/>
<dbReference type="GO" id="GO:0016787">
    <property type="term" value="F:hydrolase activity"/>
    <property type="evidence" value="ECO:0007669"/>
    <property type="project" value="UniProtKB-KW"/>
</dbReference>
<dbReference type="InterPro" id="IPR002018">
    <property type="entry name" value="CarbesteraseB"/>
</dbReference>
<evidence type="ECO:0000256" key="1">
    <source>
        <dbReference type="ARBA" id="ARBA00005964"/>
    </source>
</evidence>
<accession>A0A6G1KAF7</accession>
<organism evidence="5 6">
    <name type="scientific">Pleomassaria siparia CBS 279.74</name>
    <dbReference type="NCBI Taxonomy" id="1314801"/>
    <lineage>
        <taxon>Eukaryota</taxon>
        <taxon>Fungi</taxon>
        <taxon>Dikarya</taxon>
        <taxon>Ascomycota</taxon>
        <taxon>Pezizomycotina</taxon>
        <taxon>Dothideomycetes</taxon>
        <taxon>Pleosporomycetidae</taxon>
        <taxon>Pleosporales</taxon>
        <taxon>Pleomassariaceae</taxon>
        <taxon>Pleomassaria</taxon>
    </lineage>
</organism>
<evidence type="ECO:0000313" key="6">
    <source>
        <dbReference type="Proteomes" id="UP000799428"/>
    </source>
</evidence>
<dbReference type="InterPro" id="IPR050309">
    <property type="entry name" value="Type-B_Carboxylest/Lipase"/>
</dbReference>
<dbReference type="Gene3D" id="3.40.50.1820">
    <property type="entry name" value="alpha/beta hydrolase"/>
    <property type="match status" value="1"/>
</dbReference>
<proteinExistence type="inferred from homology"/>
<name>A0A6G1KAF7_9PLEO</name>
<feature type="domain" description="Carboxylesterase type B" evidence="4">
    <location>
        <begin position="27"/>
        <end position="530"/>
    </location>
</feature>
<dbReference type="PANTHER" id="PTHR11559">
    <property type="entry name" value="CARBOXYLESTERASE"/>
    <property type="match status" value="1"/>
</dbReference>
<dbReference type="InterPro" id="IPR019826">
    <property type="entry name" value="Carboxylesterase_B_AS"/>
</dbReference>
<keyword evidence="2 3" id="KW-0378">Hydrolase</keyword>
<dbReference type="EMBL" id="MU005770">
    <property type="protein sequence ID" value="KAF2709804.1"/>
    <property type="molecule type" value="Genomic_DNA"/>
</dbReference>
<keyword evidence="6" id="KW-1185">Reference proteome</keyword>
<dbReference type="Proteomes" id="UP000799428">
    <property type="component" value="Unassembled WGS sequence"/>
</dbReference>
<evidence type="ECO:0000259" key="4">
    <source>
        <dbReference type="Pfam" id="PF00135"/>
    </source>
</evidence>
<comment type="similarity">
    <text evidence="1 3">Belongs to the type-B carboxylesterase/lipase family.</text>
</comment>
<evidence type="ECO:0000256" key="3">
    <source>
        <dbReference type="RuleBase" id="RU361235"/>
    </source>
</evidence>
<evidence type="ECO:0000313" key="5">
    <source>
        <dbReference type="EMBL" id="KAF2709804.1"/>
    </source>
</evidence>
<protein>
    <recommendedName>
        <fullName evidence="3">Carboxylic ester hydrolase</fullName>
        <ecNumber evidence="3">3.1.1.-</ecNumber>
    </recommendedName>
</protein>
<dbReference type="OrthoDB" id="408631at2759"/>
<dbReference type="AlphaFoldDB" id="A0A6G1KAF7"/>
<evidence type="ECO:0000256" key="2">
    <source>
        <dbReference type="ARBA" id="ARBA00022801"/>
    </source>
</evidence>
<dbReference type="Pfam" id="PF00135">
    <property type="entry name" value="COesterase"/>
    <property type="match status" value="1"/>
</dbReference>
<sequence>MSMSARAWKWNPSLTWFFAGLVATDPLVTVLNGTYSGLHLANFDQDVFLGIPYAQDTGGLNRFRIPQSLDTKWNGTKPAIEYGPSCPDHNPTADGAYGMSEDCLSINIVKPSSLSTYSTYSNSTKVPVLLWIHGGSYQVGTSALPNYNLTYLVERSVAIGKPIIAASINYRKGGWGMMYSREIQGSGNTNLALRDMRKGLAWISENIGAFGGDKDTVTIWGESAGSFAVGQLVMSYGGRTDGLFHRSIQESGSAATAWYNGSDWYQPIYDKIVSQTNCTDYPDTLECLRTIPYSTIYPFMDSTKVGGPGFYPTVDGDIMPNYPTELLHSGRFAHVPHLYGSNTDEGTDNAPPGGIINTDDDLYNYVHGSTGYSFPSSVVRKIMELYPDDPTVGIPANTGTERFAEQGYQYKRIAAIIGDTFYHAPRLDDARHYSKYSPTYIYRFNTRPFANGTNATSTDYVGALAPIYKGVQHFSEVAFVFSNPKYVGPWPEYQELSRQMSAQWINFVYGGSPNDKATGLPNWPKYNDGARGLNMVLQAQGRGYNGSFVEEDTWRLAGREYLTKWARRRHV</sequence>
<dbReference type="PROSITE" id="PS00122">
    <property type="entry name" value="CARBOXYLESTERASE_B_1"/>
    <property type="match status" value="1"/>
</dbReference>
<reference evidence="5" key="1">
    <citation type="journal article" date="2020" name="Stud. Mycol.">
        <title>101 Dothideomycetes genomes: a test case for predicting lifestyles and emergence of pathogens.</title>
        <authorList>
            <person name="Haridas S."/>
            <person name="Albert R."/>
            <person name="Binder M."/>
            <person name="Bloem J."/>
            <person name="Labutti K."/>
            <person name="Salamov A."/>
            <person name="Andreopoulos B."/>
            <person name="Baker S."/>
            <person name="Barry K."/>
            <person name="Bills G."/>
            <person name="Bluhm B."/>
            <person name="Cannon C."/>
            <person name="Castanera R."/>
            <person name="Culley D."/>
            <person name="Daum C."/>
            <person name="Ezra D."/>
            <person name="Gonzalez J."/>
            <person name="Henrissat B."/>
            <person name="Kuo A."/>
            <person name="Liang C."/>
            <person name="Lipzen A."/>
            <person name="Lutzoni F."/>
            <person name="Magnuson J."/>
            <person name="Mondo S."/>
            <person name="Nolan M."/>
            <person name="Ohm R."/>
            <person name="Pangilinan J."/>
            <person name="Park H.-J."/>
            <person name="Ramirez L."/>
            <person name="Alfaro M."/>
            <person name="Sun H."/>
            <person name="Tritt A."/>
            <person name="Yoshinaga Y."/>
            <person name="Zwiers L.-H."/>
            <person name="Turgeon B."/>
            <person name="Goodwin S."/>
            <person name="Spatafora J."/>
            <person name="Crous P."/>
            <person name="Grigoriev I."/>
        </authorList>
    </citation>
    <scope>NUCLEOTIDE SEQUENCE</scope>
    <source>
        <strain evidence="5">CBS 279.74</strain>
    </source>
</reference>
<dbReference type="InterPro" id="IPR029058">
    <property type="entry name" value="AB_hydrolase_fold"/>
</dbReference>
<gene>
    <name evidence="5" type="ORF">K504DRAFT_407362</name>
</gene>
<dbReference type="SUPFAM" id="SSF53474">
    <property type="entry name" value="alpha/beta-Hydrolases"/>
    <property type="match status" value="1"/>
</dbReference>